<feature type="chain" id="PRO_5011512391" evidence="1">
    <location>
        <begin position="25"/>
        <end position="464"/>
    </location>
</feature>
<evidence type="ECO:0000313" key="3">
    <source>
        <dbReference type="Proteomes" id="UP000199340"/>
    </source>
</evidence>
<dbReference type="Gene3D" id="2.40.160.10">
    <property type="entry name" value="Porin"/>
    <property type="match status" value="1"/>
</dbReference>
<evidence type="ECO:0000256" key="1">
    <source>
        <dbReference type="SAM" id="SignalP"/>
    </source>
</evidence>
<reference evidence="2 3" key="1">
    <citation type="submission" date="2016-10" db="EMBL/GenBank/DDBJ databases">
        <authorList>
            <person name="de Groot N.N."/>
        </authorList>
    </citation>
    <scope>NUCLEOTIDE SEQUENCE [LARGE SCALE GENOMIC DNA]</scope>
    <source>
        <strain evidence="2 3">DSM 28010</strain>
    </source>
</reference>
<protein>
    <submittedName>
        <fullName evidence="2">Porin</fullName>
    </submittedName>
</protein>
<dbReference type="PROSITE" id="PS51257">
    <property type="entry name" value="PROKAR_LIPOPROTEIN"/>
    <property type="match status" value="1"/>
</dbReference>
<dbReference type="InterPro" id="IPR023614">
    <property type="entry name" value="Porin_dom_sf"/>
</dbReference>
<organism evidence="2 3">
    <name type="scientific">Lutimaribacter saemankumensis</name>
    <dbReference type="NCBI Taxonomy" id="490829"/>
    <lineage>
        <taxon>Bacteria</taxon>
        <taxon>Pseudomonadati</taxon>
        <taxon>Pseudomonadota</taxon>
        <taxon>Alphaproteobacteria</taxon>
        <taxon>Rhodobacterales</taxon>
        <taxon>Roseobacteraceae</taxon>
        <taxon>Lutimaribacter</taxon>
    </lineage>
</organism>
<accession>A0A1G8QZH9</accession>
<dbReference type="Proteomes" id="UP000199340">
    <property type="component" value="Unassembled WGS sequence"/>
</dbReference>
<keyword evidence="3" id="KW-1185">Reference proteome</keyword>
<dbReference type="GO" id="GO:0016020">
    <property type="term" value="C:membrane"/>
    <property type="evidence" value="ECO:0007669"/>
    <property type="project" value="InterPro"/>
</dbReference>
<gene>
    <name evidence="2" type="ORF">SAMN05421850_108158</name>
</gene>
<proteinExistence type="predicted"/>
<dbReference type="SUPFAM" id="SSF56935">
    <property type="entry name" value="Porins"/>
    <property type="match status" value="2"/>
</dbReference>
<evidence type="ECO:0000313" key="2">
    <source>
        <dbReference type="EMBL" id="SDJ10023.1"/>
    </source>
</evidence>
<dbReference type="STRING" id="490829.SAMN05421850_108158"/>
<dbReference type="GO" id="GO:0015288">
    <property type="term" value="F:porin activity"/>
    <property type="evidence" value="ECO:0007669"/>
    <property type="project" value="InterPro"/>
</dbReference>
<dbReference type="OrthoDB" id="7756354at2"/>
<dbReference type="EMBL" id="FNEB01000008">
    <property type="protein sequence ID" value="SDJ10023.1"/>
    <property type="molecule type" value="Genomic_DNA"/>
</dbReference>
<feature type="signal peptide" evidence="1">
    <location>
        <begin position="1"/>
        <end position="24"/>
    </location>
</feature>
<dbReference type="AlphaFoldDB" id="A0A1G8QZH9"/>
<name>A0A1G8QZH9_9RHOB</name>
<dbReference type="RefSeq" id="WP_090029544.1">
    <property type="nucleotide sequence ID" value="NZ_FNEB01000008.1"/>
</dbReference>
<sequence>MKTKKTGLALASGLLGCAVLPALAQQSESGMRAVFGISQELEAGDNLALEFPEEGSTVLSTTTLSFDFLTETRTQQLSFGIDGKIRAGRIPSGSDLQTGFVEPGARLAYSREAANAKISASANYRETDISFLLPLSEFIDENGIIVLPEDFEDLRGSGTRQTYGANIGFETGLKAPLGFNFNAGVSGISYSGPGTTGLTDIRRSNLSIGARLRFSDVTTGEITLAQKTYEADDALNTERDTESWEFALTRDVSEAATLTAAIGYTDIEERENGSVVLREDGLNGRLSYSLDLPNGSIGASYAATRDQNGLRDTVRVNRALDLPTGSLAFNIGTTRKDGGNANLIGGINWQNTLPTGSIRLGLQRNVTVNADDEERIATTLDLGYIYEINALSSIRFNAAYGMTEQSSGADTRRTDITLGYAYALTEDWNLNTGVAYRVRDEDVLGKSDSASIYVTIGRSFTVFD</sequence>
<keyword evidence="1" id="KW-0732">Signal</keyword>